<feature type="compositionally biased region" description="Basic and acidic residues" evidence="16">
    <location>
        <begin position="29"/>
        <end position="41"/>
    </location>
</feature>
<keyword evidence="8" id="KW-0479">Metal-binding</keyword>
<evidence type="ECO:0000259" key="19">
    <source>
        <dbReference type="PROSITE" id="PS51873"/>
    </source>
</evidence>
<evidence type="ECO:0000256" key="6">
    <source>
        <dbReference type="ARBA" id="ARBA00012251"/>
    </source>
</evidence>
<keyword evidence="12" id="KW-0862">Zinc</keyword>
<dbReference type="PROSITE" id="PS50089">
    <property type="entry name" value="ZF_RING_2"/>
    <property type="match status" value="1"/>
</dbReference>
<dbReference type="SMART" id="SM00591">
    <property type="entry name" value="RWD"/>
    <property type="match status" value="1"/>
</dbReference>
<dbReference type="FunFam" id="3.30.40.10:FF:000358">
    <property type="entry name" value="RBR-type E3 ubiquitin transferase"/>
    <property type="match status" value="1"/>
</dbReference>
<comment type="pathway">
    <text evidence="4">Protein modification; protein ubiquitination.</text>
</comment>
<dbReference type="InterPro" id="IPR001841">
    <property type="entry name" value="Znf_RING"/>
</dbReference>
<dbReference type="UniPathway" id="UPA00143"/>
<dbReference type="PROSITE" id="PS50908">
    <property type="entry name" value="RWD"/>
    <property type="match status" value="1"/>
</dbReference>
<feature type="coiled-coil region" evidence="15">
    <location>
        <begin position="139"/>
        <end position="166"/>
    </location>
</feature>
<dbReference type="SUPFAM" id="SSF54495">
    <property type="entry name" value="UBC-like"/>
    <property type="match status" value="1"/>
</dbReference>
<evidence type="ECO:0000256" key="1">
    <source>
        <dbReference type="ARBA" id="ARBA00001798"/>
    </source>
</evidence>
<evidence type="ECO:0000256" key="11">
    <source>
        <dbReference type="ARBA" id="ARBA00022786"/>
    </source>
</evidence>
<comment type="similarity">
    <text evidence="13">Belongs to the RBR family. RNF14 subfamily.</text>
</comment>
<evidence type="ECO:0000256" key="3">
    <source>
        <dbReference type="ARBA" id="ARBA00003976"/>
    </source>
</evidence>
<evidence type="ECO:0000256" key="2">
    <source>
        <dbReference type="ARBA" id="ARBA00001947"/>
    </source>
</evidence>
<dbReference type="Gene3D" id="3.30.40.10">
    <property type="entry name" value="Zinc/RING finger domain, C3HC4 (zinc finger)"/>
    <property type="match status" value="1"/>
</dbReference>
<dbReference type="SMART" id="SM00184">
    <property type="entry name" value="RING"/>
    <property type="match status" value="1"/>
</dbReference>
<evidence type="ECO:0000256" key="13">
    <source>
        <dbReference type="ARBA" id="ARBA00044508"/>
    </source>
</evidence>
<dbReference type="PROSITE" id="PS00518">
    <property type="entry name" value="ZF_RING_1"/>
    <property type="match status" value="1"/>
</dbReference>
<dbReference type="CDD" id="cd23134">
    <property type="entry name" value="RING-HC_ITT1-like"/>
    <property type="match status" value="1"/>
</dbReference>
<feature type="compositionally biased region" description="Low complexity" evidence="16">
    <location>
        <begin position="75"/>
        <end position="96"/>
    </location>
</feature>
<sequence length="697" mass="79324">MGRSRQKKQNNSQRHREEDDCTVIPLSENPRKQADHHHQDDLEQSQTPSTSNYRPSNGIKFRWVSKNRVSGVDKSGCGPEVEVGGSSSGQKSEVGGSNSGAVEGWQGLDERESEVGERYCEVEEEKNEGCELSKEGNGVEDVVRRLEELQFEVEEVELSEEQIKINDQAQEDELLAMESIYGDNVYVLEKRQGLRSFQIHIHIELPGEYPVSAKLKADTRTNSKSRDSDEFLYTFKVQYLSPIVLTCLLPVSYPSHCPPSFTISVQWLHESRISNLCSMLDLLWNEQVGQEILYQWVEWLHSASLSYLGFDGELMLGPYDVKSVSDRRAFSGSVSPDIDIPSMRSYNEERRHENFLSGCHECCICFSEYAGTEFLRLPCHHFFCVKCMTTYADVHVKEGTVNKLQCPNTKCGGMIPPGLLKRLLGDEEFERWESLMLQKSLDAMPDVTYCPRCETACLEDDDQHAQCSKCFFSFCSLCRERRHVGIACMTPEMKLKFLEDRQNSSLLKDAQRRKELDMINELRSVKEILRDAKQCPSCKIAISRTDGCNKMVCSQCGQYFCYCCSQAISGYEHFREGACQLFPQEAIVQWEEHMNERQVIGQIQAHLFAANARPCPGLDVGQNESSIIYGVCLLQSEIEVSFSCFDRLETIITSSAGHAKTITATFAERWCDVALSIMDQKDVSNIQKGRWIKEREI</sequence>
<dbReference type="GO" id="GO:0061630">
    <property type="term" value="F:ubiquitin protein ligase activity"/>
    <property type="evidence" value="ECO:0007669"/>
    <property type="project" value="UniProtKB-EC"/>
</dbReference>
<dbReference type="CDD" id="cd20341">
    <property type="entry name" value="BRcat_RBR_RNF14"/>
    <property type="match status" value="1"/>
</dbReference>
<keyword evidence="10 14" id="KW-0863">Zinc-finger</keyword>
<dbReference type="EC" id="2.3.2.31" evidence="6"/>
<dbReference type="InterPro" id="IPR031127">
    <property type="entry name" value="E3_UB_ligase_RBR"/>
</dbReference>
<keyword evidence="11" id="KW-0833">Ubl conjugation pathway</keyword>
<comment type="similarity">
    <text evidence="5">Belongs to the RBR family. Ariadne subfamily.</text>
</comment>
<feature type="domain" description="RING-type" evidence="19">
    <location>
        <begin position="358"/>
        <end position="583"/>
    </location>
</feature>
<proteinExistence type="inferred from homology"/>
<evidence type="ECO:0000256" key="4">
    <source>
        <dbReference type="ARBA" id="ARBA00004906"/>
    </source>
</evidence>
<dbReference type="Gene3D" id="1.20.120.1750">
    <property type="match status" value="1"/>
</dbReference>
<reference evidence="20" key="1">
    <citation type="journal article" date="2017" name="Nature">
        <title>The genome of Chenopodium quinoa.</title>
        <authorList>
            <person name="Jarvis D.E."/>
            <person name="Ho Y.S."/>
            <person name="Lightfoot D.J."/>
            <person name="Schmoeckel S.M."/>
            <person name="Li B."/>
            <person name="Borm T.J.A."/>
            <person name="Ohyanagi H."/>
            <person name="Mineta K."/>
            <person name="Michell C.T."/>
            <person name="Saber N."/>
            <person name="Kharbatia N.M."/>
            <person name="Rupper R.R."/>
            <person name="Sharp A.R."/>
            <person name="Dally N."/>
            <person name="Boughton B.A."/>
            <person name="Woo Y.H."/>
            <person name="Gao G."/>
            <person name="Schijlen E.G.W.M."/>
            <person name="Guo X."/>
            <person name="Momin A.A."/>
            <person name="Negrao S."/>
            <person name="Al-Babili S."/>
            <person name="Gehring C."/>
            <person name="Roessner U."/>
            <person name="Jung C."/>
            <person name="Murphy K."/>
            <person name="Arold S.T."/>
            <person name="Gojobori T."/>
            <person name="van der Linden C.G."/>
            <person name="van Loo E.N."/>
            <person name="Jellen E.N."/>
            <person name="Maughan P.J."/>
            <person name="Tester M."/>
        </authorList>
    </citation>
    <scope>NUCLEOTIDE SEQUENCE [LARGE SCALE GENOMIC DNA]</scope>
    <source>
        <strain evidence="20">cv. PI 614886</strain>
    </source>
</reference>
<evidence type="ECO:0000256" key="10">
    <source>
        <dbReference type="ARBA" id="ARBA00022771"/>
    </source>
</evidence>
<comment type="catalytic activity">
    <reaction evidence="1">
        <text>[E2 ubiquitin-conjugating enzyme]-S-ubiquitinyl-L-cysteine + [acceptor protein]-L-lysine = [E2 ubiquitin-conjugating enzyme]-L-cysteine + [acceptor protein]-N(6)-ubiquitinyl-L-lysine.</text>
        <dbReference type="EC" id="2.3.2.31"/>
    </reaction>
</comment>
<dbReference type="InterPro" id="IPR047548">
    <property type="entry name" value="Rcat_RBR_RNF14"/>
</dbReference>
<dbReference type="Gene3D" id="3.10.110.10">
    <property type="entry name" value="Ubiquitin Conjugating Enzyme"/>
    <property type="match status" value="1"/>
</dbReference>
<evidence type="ECO:0000259" key="18">
    <source>
        <dbReference type="PROSITE" id="PS50908"/>
    </source>
</evidence>
<reference evidence="20" key="2">
    <citation type="submission" date="2021-03" db="UniProtKB">
        <authorList>
            <consortium name="EnsemblPlants"/>
        </authorList>
    </citation>
    <scope>IDENTIFICATION</scope>
</reference>
<dbReference type="CDD" id="cd23821">
    <property type="entry name" value="RWD_IMPACT"/>
    <property type="match status" value="1"/>
</dbReference>
<organism evidence="20 21">
    <name type="scientific">Chenopodium quinoa</name>
    <name type="common">Quinoa</name>
    <dbReference type="NCBI Taxonomy" id="63459"/>
    <lineage>
        <taxon>Eukaryota</taxon>
        <taxon>Viridiplantae</taxon>
        <taxon>Streptophyta</taxon>
        <taxon>Embryophyta</taxon>
        <taxon>Tracheophyta</taxon>
        <taxon>Spermatophyta</taxon>
        <taxon>Magnoliopsida</taxon>
        <taxon>eudicotyledons</taxon>
        <taxon>Gunneridae</taxon>
        <taxon>Pentapetalae</taxon>
        <taxon>Caryophyllales</taxon>
        <taxon>Chenopodiaceae</taxon>
        <taxon>Chenopodioideae</taxon>
        <taxon>Atripliceae</taxon>
        <taxon>Chenopodium</taxon>
    </lineage>
</organism>
<keyword evidence="7" id="KW-0808">Transferase</keyword>
<keyword evidence="15" id="KW-0175">Coiled coil</keyword>
<evidence type="ECO:0000259" key="17">
    <source>
        <dbReference type="PROSITE" id="PS50089"/>
    </source>
</evidence>
<dbReference type="FunFam" id="1.20.120.1750:FF:000029">
    <property type="entry name" value="RBR-type E3 ubiquitin transferase"/>
    <property type="match status" value="1"/>
</dbReference>
<evidence type="ECO:0000256" key="16">
    <source>
        <dbReference type="SAM" id="MobiDB-lite"/>
    </source>
</evidence>
<evidence type="ECO:0000256" key="12">
    <source>
        <dbReference type="ARBA" id="ARBA00022833"/>
    </source>
</evidence>
<evidence type="ECO:0000256" key="7">
    <source>
        <dbReference type="ARBA" id="ARBA00022679"/>
    </source>
</evidence>
<dbReference type="Gramene" id="AUR62018689-RA">
    <property type="protein sequence ID" value="AUR62018689-RA:cds"/>
    <property type="gene ID" value="AUR62018689"/>
</dbReference>
<protein>
    <recommendedName>
        <fullName evidence="6">RBR-type E3 ubiquitin transferase</fullName>
        <ecNumber evidence="6">2.3.2.31</ecNumber>
    </recommendedName>
</protein>
<evidence type="ECO:0000256" key="14">
    <source>
        <dbReference type="PROSITE-ProRule" id="PRU00175"/>
    </source>
</evidence>
<dbReference type="SUPFAM" id="SSF57850">
    <property type="entry name" value="RING/U-box"/>
    <property type="match status" value="3"/>
</dbReference>
<dbReference type="Proteomes" id="UP000596660">
    <property type="component" value="Unplaced"/>
</dbReference>
<dbReference type="InterPro" id="IPR016135">
    <property type="entry name" value="UBQ-conjugating_enzyme/RWD"/>
</dbReference>
<evidence type="ECO:0000313" key="20">
    <source>
        <dbReference type="EnsemblPlants" id="AUR62018689-RA:cds"/>
    </source>
</evidence>
<feature type="region of interest" description="Disordered" evidence="16">
    <location>
        <begin position="1"/>
        <end position="106"/>
    </location>
</feature>
<dbReference type="PANTHER" id="PTHR11685">
    <property type="entry name" value="RBR FAMILY RING FINGER AND IBR DOMAIN-CONTAINING"/>
    <property type="match status" value="1"/>
</dbReference>
<dbReference type="Pfam" id="PF26200">
    <property type="entry name" value="Rcat_RNF216"/>
    <property type="match status" value="1"/>
</dbReference>
<dbReference type="EnsemblPlants" id="AUR62018689-RA">
    <property type="protein sequence ID" value="AUR62018689-RA:cds"/>
    <property type="gene ID" value="AUR62018689"/>
</dbReference>
<dbReference type="InterPro" id="IPR013083">
    <property type="entry name" value="Znf_RING/FYVE/PHD"/>
</dbReference>
<dbReference type="CDD" id="cd20354">
    <property type="entry name" value="Rcat_RBR_RNF14"/>
    <property type="match status" value="1"/>
</dbReference>
<evidence type="ECO:0000256" key="15">
    <source>
        <dbReference type="SAM" id="Coils"/>
    </source>
</evidence>
<dbReference type="InterPro" id="IPR002867">
    <property type="entry name" value="IBR_dom"/>
</dbReference>
<dbReference type="SMART" id="SM00647">
    <property type="entry name" value="IBR"/>
    <property type="match status" value="2"/>
</dbReference>
<dbReference type="GO" id="GO:0008270">
    <property type="term" value="F:zinc ion binding"/>
    <property type="evidence" value="ECO:0007669"/>
    <property type="project" value="UniProtKB-KW"/>
</dbReference>
<evidence type="ECO:0000256" key="9">
    <source>
        <dbReference type="ARBA" id="ARBA00022737"/>
    </source>
</evidence>
<feature type="domain" description="RING-type" evidence="17">
    <location>
        <begin position="362"/>
        <end position="410"/>
    </location>
</feature>
<name>A0A803LTZ5_CHEQI</name>
<comment type="cofactor">
    <cofactor evidence="2">
        <name>Zn(2+)</name>
        <dbReference type="ChEBI" id="CHEBI:29105"/>
    </cofactor>
</comment>
<dbReference type="GO" id="GO:0016567">
    <property type="term" value="P:protein ubiquitination"/>
    <property type="evidence" value="ECO:0007669"/>
    <property type="project" value="UniProtKB-UniPathway"/>
</dbReference>
<keyword evidence="21" id="KW-1185">Reference proteome</keyword>
<dbReference type="InterPro" id="IPR017907">
    <property type="entry name" value="Znf_RING_CS"/>
</dbReference>
<dbReference type="PROSITE" id="PS51873">
    <property type="entry name" value="TRIAD"/>
    <property type="match status" value="1"/>
</dbReference>
<feature type="domain" description="RWD" evidence="18">
    <location>
        <begin position="172"/>
        <end position="307"/>
    </location>
</feature>
<dbReference type="AlphaFoldDB" id="A0A803LTZ5"/>
<evidence type="ECO:0000256" key="5">
    <source>
        <dbReference type="ARBA" id="ARBA00005884"/>
    </source>
</evidence>
<dbReference type="Pfam" id="PF05773">
    <property type="entry name" value="RWD"/>
    <property type="match status" value="1"/>
</dbReference>
<dbReference type="Pfam" id="PF01485">
    <property type="entry name" value="IBR"/>
    <property type="match status" value="1"/>
</dbReference>
<dbReference type="InterPro" id="IPR006575">
    <property type="entry name" value="RWD_dom"/>
</dbReference>
<evidence type="ECO:0000256" key="8">
    <source>
        <dbReference type="ARBA" id="ARBA00022723"/>
    </source>
</evidence>
<accession>A0A803LTZ5</accession>
<evidence type="ECO:0000313" key="21">
    <source>
        <dbReference type="Proteomes" id="UP000596660"/>
    </source>
</evidence>
<dbReference type="OMA" id="DFIRLPC"/>
<keyword evidence="9" id="KW-0677">Repeat</keyword>
<feature type="compositionally biased region" description="Polar residues" evidence="16">
    <location>
        <begin position="44"/>
        <end position="55"/>
    </location>
</feature>
<comment type="function">
    <text evidence="3">Might act as an E3 ubiquitin-protein ligase, or as part of E3 complex, which accepts ubiquitin from specific E2 ubiquitin-conjugating enzymes and then transfers it to substrates.</text>
</comment>
<dbReference type="InterPro" id="IPR044066">
    <property type="entry name" value="TRIAD_supradom"/>
</dbReference>